<accession>A0A5M3M848</accession>
<comment type="caution">
    <text evidence="1">The sequence shown here is derived from an EMBL/GenBank/DDBJ whole genome shotgun (WGS) entry which is preliminary data.</text>
</comment>
<feature type="non-terminal residue" evidence="1">
    <location>
        <position position="1"/>
    </location>
</feature>
<gene>
    <name evidence="1" type="ORF">CONPUDRAFT_40790</name>
</gene>
<dbReference type="OrthoDB" id="2669721at2759"/>
<dbReference type="EMBL" id="JH711590">
    <property type="protein sequence ID" value="EIW74970.1"/>
    <property type="molecule type" value="Genomic_DNA"/>
</dbReference>
<name>A0A5M3M848_CONPW</name>
<dbReference type="RefSeq" id="XP_007774780.1">
    <property type="nucleotide sequence ID" value="XM_007776590.1"/>
</dbReference>
<protein>
    <submittedName>
        <fullName evidence="1">Uncharacterized protein</fullName>
    </submittedName>
</protein>
<evidence type="ECO:0000313" key="1">
    <source>
        <dbReference type="EMBL" id="EIW74970.1"/>
    </source>
</evidence>
<evidence type="ECO:0000313" key="2">
    <source>
        <dbReference type="Proteomes" id="UP000053558"/>
    </source>
</evidence>
<dbReference type="OMA" id="ECEREHA"/>
<dbReference type="Proteomes" id="UP000053558">
    <property type="component" value="Unassembled WGS sequence"/>
</dbReference>
<sequence length="861" mass="99042">KLALEFIKCIREARLDDPVAKLSEEVLYRLRHPPHTPPEPLSPLQKHSITNYFALENASIRAFEEVRASEIKTFNVAEQDLLHFDAVEKLIAKITGVESVQHDMCWDSCQAFTGPLEDDLRCSQCGKHRYDQHILKHKGKLVSRKFHTILLGPLLQAIYRDPQSAEDLAYRVLKTHEVLEAAIANNRIVEVYDDYISGSDYIQSLLEKKIRDEDILIMSSLDGAQLFESQASDCWIYIWVILEYSPDKRYKKQYVYPGGFIPGPNKPKNVDSFLFPGYHHVSALQREGLEIYNAWEQRQYTSFVHHYLATADGPGLVYFNGMCGHCGQNGCRLYCGVRGRRKTHGKTYYPALAKPDSPTYKVKGSDHATVLVQDLPPAASTEYYRNLKMVVSARSETAYDKARRYTGITKPSILIGLQPEHTLEVPRCLAPDQMHLAALLATLHIDLWRGEIDNGLFDDPRLWPFSIFLDDDVWTAHGLDVEALGLHIPGLLDAKPRNVKENHTSGYKTWEFIIWFYGECPGLLYELLPLEYWKHFCKLVRGFRLISQHLITLDELREAQNCFLSWYEDYERLYYGHREDRLHFVRQSVHQVTHLVEETIKKGPPICYAQWTMERTIGNLGQEIRQPSQMYENFSRQGVRRCMKNALRGMMKEFDPPTKVSSLANDLGNGYLLLRARDRYKMYPKGREFGALARYMGCQPHKIRRWARLQLPNGHITRCAWRENASRHANIRIARNVRFEVNGHARLGEVIYYTQVRLPSTHVDAPNEVRTVALIWPYSNPDPNLLEWSSQTLWSCRHLGEASTTVIEVTQIKALVGMLPHSPTIPSTGVAEARFHMLEKPGFDVATYAGPDESDPEQEDD</sequence>
<keyword evidence="2" id="KW-1185">Reference proteome</keyword>
<organism evidence="1 2">
    <name type="scientific">Coniophora puteana (strain RWD-64-598)</name>
    <name type="common">Brown rot fungus</name>
    <dbReference type="NCBI Taxonomy" id="741705"/>
    <lineage>
        <taxon>Eukaryota</taxon>
        <taxon>Fungi</taxon>
        <taxon>Dikarya</taxon>
        <taxon>Basidiomycota</taxon>
        <taxon>Agaricomycotina</taxon>
        <taxon>Agaricomycetes</taxon>
        <taxon>Agaricomycetidae</taxon>
        <taxon>Boletales</taxon>
        <taxon>Coniophorineae</taxon>
        <taxon>Coniophoraceae</taxon>
        <taxon>Coniophora</taxon>
    </lineage>
</organism>
<feature type="non-terminal residue" evidence="1">
    <location>
        <position position="861"/>
    </location>
</feature>
<dbReference type="AlphaFoldDB" id="A0A5M3M848"/>
<dbReference type="GeneID" id="19206892"/>
<reference evidence="2" key="1">
    <citation type="journal article" date="2012" name="Science">
        <title>The Paleozoic origin of enzymatic lignin decomposition reconstructed from 31 fungal genomes.</title>
        <authorList>
            <person name="Floudas D."/>
            <person name="Binder M."/>
            <person name="Riley R."/>
            <person name="Barry K."/>
            <person name="Blanchette R.A."/>
            <person name="Henrissat B."/>
            <person name="Martinez A.T."/>
            <person name="Otillar R."/>
            <person name="Spatafora J.W."/>
            <person name="Yadav J.S."/>
            <person name="Aerts A."/>
            <person name="Benoit I."/>
            <person name="Boyd A."/>
            <person name="Carlson A."/>
            <person name="Copeland A."/>
            <person name="Coutinho P.M."/>
            <person name="de Vries R.P."/>
            <person name="Ferreira P."/>
            <person name="Findley K."/>
            <person name="Foster B."/>
            <person name="Gaskell J."/>
            <person name="Glotzer D."/>
            <person name="Gorecki P."/>
            <person name="Heitman J."/>
            <person name="Hesse C."/>
            <person name="Hori C."/>
            <person name="Igarashi K."/>
            <person name="Jurgens J.A."/>
            <person name="Kallen N."/>
            <person name="Kersten P."/>
            <person name="Kohler A."/>
            <person name="Kuees U."/>
            <person name="Kumar T.K.A."/>
            <person name="Kuo A."/>
            <person name="LaButti K."/>
            <person name="Larrondo L.F."/>
            <person name="Lindquist E."/>
            <person name="Ling A."/>
            <person name="Lombard V."/>
            <person name="Lucas S."/>
            <person name="Lundell T."/>
            <person name="Martin R."/>
            <person name="McLaughlin D.J."/>
            <person name="Morgenstern I."/>
            <person name="Morin E."/>
            <person name="Murat C."/>
            <person name="Nagy L.G."/>
            <person name="Nolan M."/>
            <person name="Ohm R.A."/>
            <person name="Patyshakuliyeva A."/>
            <person name="Rokas A."/>
            <person name="Ruiz-Duenas F.J."/>
            <person name="Sabat G."/>
            <person name="Salamov A."/>
            <person name="Samejima M."/>
            <person name="Schmutz J."/>
            <person name="Slot J.C."/>
            <person name="St John F."/>
            <person name="Stenlid J."/>
            <person name="Sun H."/>
            <person name="Sun S."/>
            <person name="Syed K."/>
            <person name="Tsang A."/>
            <person name="Wiebenga A."/>
            <person name="Young D."/>
            <person name="Pisabarro A."/>
            <person name="Eastwood D.C."/>
            <person name="Martin F."/>
            <person name="Cullen D."/>
            <person name="Grigoriev I.V."/>
            <person name="Hibbett D.S."/>
        </authorList>
    </citation>
    <scope>NUCLEOTIDE SEQUENCE [LARGE SCALE GENOMIC DNA]</scope>
    <source>
        <strain evidence="2">RWD-64-598 SS2</strain>
    </source>
</reference>
<dbReference type="KEGG" id="cput:CONPUDRAFT_40790"/>
<proteinExistence type="predicted"/>